<gene>
    <name evidence="1" type="ORF">CB5_LOCUS20954</name>
</gene>
<dbReference type="PANTHER" id="PTHR34570:SF12">
    <property type="entry name" value="EXPRESSED PROTEIN"/>
    <property type="match status" value="1"/>
</dbReference>
<accession>A0A6V7Q3Y9</accession>
<protein>
    <submittedName>
        <fullName evidence="1">Uncharacterized protein</fullName>
    </submittedName>
</protein>
<dbReference type="AlphaFoldDB" id="A0A6V7Q3Y9"/>
<proteinExistence type="predicted"/>
<sequence length="228" mass="25370">MGRGNNIENNNNNTTILYSSSIALLQERFRQLQKVKEMREERELRRASTVAASAAAAAAGGESQPGWFFHPDLVQPLRPSDGPMYRGLSSTDDDRAEFSALETSSLPVGFRPNKPAHAVLGASYPRRRNRRGNFVWSGGFGRPEVGFGRPKVLVPAGQQRKLDFRPEVIAPLFPTDLLRGVCWFVAELGRAYSSDFLTLLDSLLRWVNVMLTDFCGFPPKSSVVSMYC</sequence>
<dbReference type="PANTHER" id="PTHR34570">
    <property type="entry name" value="OS03G0593100 PROTEIN"/>
    <property type="match status" value="1"/>
</dbReference>
<dbReference type="EMBL" id="LR862132">
    <property type="protein sequence ID" value="CAD1837743.1"/>
    <property type="molecule type" value="Genomic_DNA"/>
</dbReference>
<evidence type="ECO:0000313" key="1">
    <source>
        <dbReference type="EMBL" id="CAD1837743.1"/>
    </source>
</evidence>
<organism evidence="1">
    <name type="scientific">Ananas comosus var. bracteatus</name>
    <name type="common">red pineapple</name>
    <dbReference type="NCBI Taxonomy" id="296719"/>
    <lineage>
        <taxon>Eukaryota</taxon>
        <taxon>Viridiplantae</taxon>
        <taxon>Streptophyta</taxon>
        <taxon>Embryophyta</taxon>
        <taxon>Tracheophyta</taxon>
        <taxon>Spermatophyta</taxon>
        <taxon>Magnoliopsida</taxon>
        <taxon>Liliopsida</taxon>
        <taxon>Poales</taxon>
        <taxon>Bromeliaceae</taxon>
        <taxon>Bromelioideae</taxon>
        <taxon>Ananas</taxon>
    </lineage>
</organism>
<name>A0A6V7Q3Y9_ANACO</name>
<reference evidence="1" key="1">
    <citation type="submission" date="2020-07" db="EMBL/GenBank/DDBJ databases">
        <authorList>
            <person name="Lin J."/>
        </authorList>
    </citation>
    <scope>NUCLEOTIDE SEQUENCE</scope>
</reference>